<keyword evidence="3" id="KW-0479">Metal-binding</keyword>
<keyword evidence="5" id="KW-0378">Hydrolase</keyword>
<name>A0A7V8V5M9_9BACT</name>
<feature type="chain" id="PRO_5030517394" description="Sulfatase N-terminal domain-containing protein" evidence="7">
    <location>
        <begin position="25"/>
        <end position="438"/>
    </location>
</feature>
<dbReference type="RefSeq" id="WP_207396797.1">
    <property type="nucleotide sequence ID" value="NZ_JABRWO010000006.1"/>
</dbReference>
<evidence type="ECO:0000259" key="8">
    <source>
        <dbReference type="Pfam" id="PF00884"/>
    </source>
</evidence>
<reference evidence="9 10" key="1">
    <citation type="submission" date="2020-05" db="EMBL/GenBank/DDBJ databases">
        <title>Bremerella alba sp. nov., a novel planctomycete isolated from the surface of the macroalga Fucus spiralis.</title>
        <authorList>
            <person name="Godinho O."/>
            <person name="Botelho R."/>
            <person name="Albuquerque L."/>
            <person name="Wiegand S."/>
            <person name="Da Costa M.S."/>
            <person name="Lobo-Da-Cunha A."/>
            <person name="Jogler C."/>
            <person name="Lage O.M."/>
        </authorList>
    </citation>
    <scope>NUCLEOTIDE SEQUENCE [LARGE SCALE GENOMIC DNA]</scope>
    <source>
        <strain evidence="9 10">FF15</strain>
    </source>
</reference>
<evidence type="ECO:0000313" key="10">
    <source>
        <dbReference type="Proteomes" id="UP000551616"/>
    </source>
</evidence>
<sequence length="438" mass="48741">MRLVTTSLLALAIVVGLVTAEAHAADQPNVVILLSDDQRWDDYSFLGHDVIETPNIDRLASQSLVYERGYVPTSLCRPSLASLITGLYPHQNGITGNDPAEDKRTQAGRDVLVNRFQENPRLAEILGQHGYLSFQSGKWWEGNFSTGGFTEGMSHGDVTKGGRHGDVGLTIGRKTMQPVYDFIDKAVAEDKPFFLWYAPMMPHLPHNPPQRLLEKYTQPAGRSVAVARYFAMCDWWDETCGQVLDHLDKKKIADNTVVIYLCDNGWIQLSDKGGGAVGGPRGKRSVYDGGTRTPIMIRYPGHVKPASNKTDLASSIDVVPTILDAVGIKTDYNFPGISLLDQAQVNQREAIFGEIFAHDIPDYRQPELGLHYRWIIDGDYKLIVPSGLDDGEYGPDKLALFHVSEDPEEQHNVIAKHPEIAARLDKKLNAWWNPTVKQ</sequence>
<comment type="caution">
    <text evidence="9">The sequence shown here is derived from an EMBL/GenBank/DDBJ whole genome shotgun (WGS) entry which is preliminary data.</text>
</comment>
<evidence type="ECO:0000256" key="5">
    <source>
        <dbReference type="ARBA" id="ARBA00022801"/>
    </source>
</evidence>
<evidence type="ECO:0000256" key="2">
    <source>
        <dbReference type="ARBA" id="ARBA00008779"/>
    </source>
</evidence>
<dbReference type="GO" id="GO:0004065">
    <property type="term" value="F:arylsulfatase activity"/>
    <property type="evidence" value="ECO:0007669"/>
    <property type="project" value="TreeGrafter"/>
</dbReference>
<dbReference type="CDD" id="cd16027">
    <property type="entry name" value="SGSH"/>
    <property type="match status" value="1"/>
</dbReference>
<keyword evidence="6" id="KW-0106">Calcium</keyword>
<dbReference type="GO" id="GO:0046872">
    <property type="term" value="F:metal ion binding"/>
    <property type="evidence" value="ECO:0007669"/>
    <property type="project" value="UniProtKB-KW"/>
</dbReference>
<dbReference type="PANTHER" id="PTHR42693">
    <property type="entry name" value="ARYLSULFATASE FAMILY MEMBER"/>
    <property type="match status" value="1"/>
</dbReference>
<evidence type="ECO:0000256" key="1">
    <source>
        <dbReference type="ARBA" id="ARBA00001913"/>
    </source>
</evidence>
<evidence type="ECO:0000256" key="4">
    <source>
        <dbReference type="ARBA" id="ARBA00022729"/>
    </source>
</evidence>
<comment type="similarity">
    <text evidence="2">Belongs to the sulfatase family.</text>
</comment>
<comment type="cofactor">
    <cofactor evidence="1">
        <name>Ca(2+)</name>
        <dbReference type="ChEBI" id="CHEBI:29108"/>
    </cofactor>
</comment>
<dbReference type="Proteomes" id="UP000551616">
    <property type="component" value="Unassembled WGS sequence"/>
</dbReference>
<dbReference type="InterPro" id="IPR050738">
    <property type="entry name" value="Sulfatase"/>
</dbReference>
<proteinExistence type="inferred from homology"/>
<dbReference type="InterPro" id="IPR017850">
    <property type="entry name" value="Alkaline_phosphatase_core_sf"/>
</dbReference>
<evidence type="ECO:0000256" key="3">
    <source>
        <dbReference type="ARBA" id="ARBA00022723"/>
    </source>
</evidence>
<gene>
    <name evidence="9" type="ORF">HOV93_25500</name>
</gene>
<feature type="domain" description="Sulfatase N-terminal" evidence="8">
    <location>
        <begin position="28"/>
        <end position="328"/>
    </location>
</feature>
<dbReference type="Gene3D" id="3.30.1120.10">
    <property type="match status" value="1"/>
</dbReference>
<feature type="signal peptide" evidence="7">
    <location>
        <begin position="1"/>
        <end position="24"/>
    </location>
</feature>
<protein>
    <recommendedName>
        <fullName evidence="8">Sulfatase N-terminal domain-containing protein</fullName>
    </recommendedName>
</protein>
<dbReference type="PANTHER" id="PTHR42693:SF42">
    <property type="entry name" value="ARYLSULFATASE G"/>
    <property type="match status" value="1"/>
</dbReference>
<dbReference type="AlphaFoldDB" id="A0A7V8V5M9"/>
<keyword evidence="4 7" id="KW-0732">Signal</keyword>
<evidence type="ECO:0000256" key="6">
    <source>
        <dbReference type="ARBA" id="ARBA00022837"/>
    </source>
</evidence>
<dbReference type="Gene3D" id="3.40.720.10">
    <property type="entry name" value="Alkaline Phosphatase, subunit A"/>
    <property type="match status" value="1"/>
</dbReference>
<accession>A0A7V8V5M9</accession>
<evidence type="ECO:0000313" key="9">
    <source>
        <dbReference type="EMBL" id="MBA2115375.1"/>
    </source>
</evidence>
<organism evidence="9 10">
    <name type="scientific">Bremerella alba</name>
    <dbReference type="NCBI Taxonomy" id="980252"/>
    <lineage>
        <taxon>Bacteria</taxon>
        <taxon>Pseudomonadati</taxon>
        <taxon>Planctomycetota</taxon>
        <taxon>Planctomycetia</taxon>
        <taxon>Pirellulales</taxon>
        <taxon>Pirellulaceae</taxon>
        <taxon>Bremerella</taxon>
    </lineage>
</organism>
<evidence type="ECO:0000256" key="7">
    <source>
        <dbReference type="SAM" id="SignalP"/>
    </source>
</evidence>
<dbReference type="SUPFAM" id="SSF53649">
    <property type="entry name" value="Alkaline phosphatase-like"/>
    <property type="match status" value="1"/>
</dbReference>
<keyword evidence="10" id="KW-1185">Reference proteome</keyword>
<dbReference type="InterPro" id="IPR000917">
    <property type="entry name" value="Sulfatase_N"/>
</dbReference>
<dbReference type="Pfam" id="PF00884">
    <property type="entry name" value="Sulfatase"/>
    <property type="match status" value="1"/>
</dbReference>
<dbReference type="EMBL" id="JABRWO010000006">
    <property type="protein sequence ID" value="MBA2115375.1"/>
    <property type="molecule type" value="Genomic_DNA"/>
</dbReference>